<dbReference type="PANTHER" id="PTHR37784:SF2">
    <property type="entry name" value="HIGH-OSMOLARITY-INDUCED TRANSCRIPTION PROTEIN 1"/>
    <property type="match status" value="1"/>
</dbReference>
<sequence>MAGQASVLHVIPYHGPPSHLESKRRRFRVKTTTTTQLSRPLPPLPNPPYCFNNMDEVVERPSAATCLPPAAAANSGPSPSQPIATLQDSLTQLDARTYSSRQRLVETQQEKKATAENYERHYKHYLSWWDLDQARLRMENPTYVLIPALPITAAKAAAFVEYETIRPQRKKLSDGTPSTSTCGRHHVSQVISALESYRLNNEHHYPNNTDAQKGLRTDNRIKTLETSAKSNEPERVKKLHALKAVGTRADTFVETQLEKVSLSQLTDFSGPMNLWRTQRDRAMNLMSCGTAFRGDSTRSLLWSDTGAYDVPILAKGRGEKVKALILRADQSKVNTDGHVDEHGALRHVNVVVCPIGAIALYFFVHFHVIGAPAPDFTPQFDEPGYGEYGKRDWYGLHIFSTAKDCTREMSYQAHRNAVKKHNEANDIVISKATHAGRGYTAKNARENGASVTAVKALGRWSDSGSYHCYDQALPLEALLAAAGFDGNRPENHFIAREVLAPPEDVVEALFTFVEPELRKLAERRAQKREAEDYALRQFLELFVWLRVVLVQDAALLFTACPNAPIFQYPPFDSLSFRAFARTAAHTIQQAEEAATMQLKNLPQNVANTFSGIVKNLNMQQQIQHDKLYSLLRRRVVEDSEPPQKRRRTTYDTFSYSLPDSTLASQPSETALLPSTRPNLPLLAPSPSSETSIVLPFDEHSMNLGLDFDFELPPMASAPQWSPEQQAALAYLNSPPQPSGDSSTSPLFILASQPPLPSSPSPQTNLPSPLHHPPPLLHQSDGSKTPMSQVQVDEWCRLAHRFGEDCIRRHTWGSPSTKNKRKKTQHILIPYYELQPVSKILDFWTEYSAGWNGHISIRALDEGWGSDWRWGNRTAGTEYCRRSKVWKLVEQLKAKRNWDTELAQRFIRQTYQEARTTAGALRFPTARSFCEWLQAKGEDGTTGSEIALRDSNGFSQ</sequence>
<dbReference type="GO" id="GO:0000981">
    <property type="term" value="F:DNA-binding transcription factor activity, RNA polymerase II-specific"/>
    <property type="evidence" value="ECO:0007669"/>
    <property type="project" value="TreeGrafter"/>
</dbReference>
<dbReference type="Gene3D" id="1.10.443.20">
    <property type="entry name" value="Centromere DNA-binding protein complex CBF3 subunit, domain 2"/>
    <property type="match status" value="1"/>
</dbReference>
<dbReference type="AlphaFoldDB" id="A0AAW0ALM4"/>
<evidence type="ECO:0000259" key="2">
    <source>
        <dbReference type="Pfam" id="PF12550"/>
    </source>
</evidence>
<proteinExistence type="predicted"/>
<feature type="compositionally biased region" description="Low complexity" evidence="1">
    <location>
        <begin position="679"/>
        <end position="688"/>
    </location>
</feature>
<dbReference type="InterPro" id="IPR038279">
    <property type="entry name" value="Ndc10_dom2_sf"/>
</dbReference>
<feature type="domain" description="Transcription activator GCR1-like" evidence="2">
    <location>
        <begin position="836"/>
        <end position="905"/>
    </location>
</feature>
<reference evidence="4 5" key="1">
    <citation type="journal article" date="2024" name="J Genomics">
        <title>Draft genome sequencing and assembly of Favolaschia claudopus CIRM-BRFM 2984 isolated from oak limbs.</title>
        <authorList>
            <person name="Navarro D."/>
            <person name="Drula E."/>
            <person name="Chaduli D."/>
            <person name="Cazenave R."/>
            <person name="Ahrendt S."/>
            <person name="Wang J."/>
            <person name="Lipzen A."/>
            <person name="Daum C."/>
            <person name="Barry K."/>
            <person name="Grigoriev I.V."/>
            <person name="Favel A."/>
            <person name="Rosso M.N."/>
            <person name="Martin F."/>
        </authorList>
    </citation>
    <scope>NUCLEOTIDE SEQUENCE [LARGE SCALE GENOMIC DNA]</scope>
    <source>
        <strain evidence="4 5">CIRM-BRFM 2984</strain>
    </source>
</reference>
<feature type="region of interest" description="Disordered" evidence="1">
    <location>
        <begin position="1"/>
        <end position="22"/>
    </location>
</feature>
<dbReference type="Pfam" id="PF12550">
    <property type="entry name" value="GCR1_C"/>
    <property type="match status" value="1"/>
</dbReference>
<evidence type="ECO:0000259" key="3">
    <source>
        <dbReference type="Pfam" id="PF16787"/>
    </source>
</evidence>
<feature type="region of interest" description="Disordered" evidence="1">
    <location>
        <begin position="730"/>
        <end position="784"/>
    </location>
</feature>
<dbReference type="InterPro" id="IPR031872">
    <property type="entry name" value="NDC10_II"/>
</dbReference>
<protein>
    <recommendedName>
        <fullName evidence="6">Transcription activator GCR1-like domain-containing protein</fullName>
    </recommendedName>
</protein>
<dbReference type="InterPro" id="IPR022210">
    <property type="entry name" value="TF_GCR1-like"/>
</dbReference>
<evidence type="ECO:0008006" key="6">
    <source>
        <dbReference type="Google" id="ProtNLM"/>
    </source>
</evidence>
<dbReference type="SUPFAM" id="SSF56349">
    <property type="entry name" value="DNA breaking-rejoining enzymes"/>
    <property type="match status" value="1"/>
</dbReference>
<keyword evidence="5" id="KW-1185">Reference proteome</keyword>
<feature type="compositionally biased region" description="Polar residues" evidence="1">
    <location>
        <begin position="650"/>
        <end position="668"/>
    </location>
</feature>
<evidence type="ECO:0000256" key="1">
    <source>
        <dbReference type="SAM" id="MobiDB-lite"/>
    </source>
</evidence>
<dbReference type="Proteomes" id="UP001362999">
    <property type="component" value="Unassembled WGS sequence"/>
</dbReference>
<dbReference type="InterPro" id="IPR011010">
    <property type="entry name" value="DNA_brk_join_enz"/>
</dbReference>
<comment type="caution">
    <text evidence="4">The sequence shown here is derived from an EMBL/GenBank/DDBJ whole genome shotgun (WGS) entry which is preliminary data.</text>
</comment>
<feature type="domain" description="Ndc10" evidence="3">
    <location>
        <begin position="319"/>
        <end position="576"/>
    </location>
</feature>
<dbReference type="InterPro" id="IPR052146">
    <property type="entry name" value="HOT1"/>
</dbReference>
<dbReference type="PANTHER" id="PTHR37784">
    <property type="entry name" value="PROTEIN MSN1"/>
    <property type="match status" value="1"/>
</dbReference>
<dbReference type="GO" id="GO:0000978">
    <property type="term" value="F:RNA polymerase II cis-regulatory region sequence-specific DNA binding"/>
    <property type="evidence" value="ECO:0007669"/>
    <property type="project" value="TreeGrafter"/>
</dbReference>
<name>A0AAW0ALM4_9AGAR</name>
<evidence type="ECO:0000313" key="5">
    <source>
        <dbReference type="Proteomes" id="UP001362999"/>
    </source>
</evidence>
<gene>
    <name evidence="4" type="ORF">R3P38DRAFT_3207375</name>
</gene>
<dbReference type="EMBL" id="JAWWNJ010000060">
    <property type="protein sequence ID" value="KAK7013279.1"/>
    <property type="molecule type" value="Genomic_DNA"/>
</dbReference>
<feature type="region of interest" description="Disordered" evidence="1">
    <location>
        <begin position="638"/>
        <end position="689"/>
    </location>
</feature>
<evidence type="ECO:0000313" key="4">
    <source>
        <dbReference type="EMBL" id="KAK7013279.1"/>
    </source>
</evidence>
<dbReference type="Pfam" id="PF16787">
    <property type="entry name" value="NDC10_II"/>
    <property type="match status" value="1"/>
</dbReference>
<accession>A0AAW0ALM4</accession>
<organism evidence="4 5">
    <name type="scientific">Favolaschia claudopus</name>
    <dbReference type="NCBI Taxonomy" id="2862362"/>
    <lineage>
        <taxon>Eukaryota</taxon>
        <taxon>Fungi</taxon>
        <taxon>Dikarya</taxon>
        <taxon>Basidiomycota</taxon>
        <taxon>Agaricomycotina</taxon>
        <taxon>Agaricomycetes</taxon>
        <taxon>Agaricomycetidae</taxon>
        <taxon>Agaricales</taxon>
        <taxon>Marasmiineae</taxon>
        <taxon>Mycenaceae</taxon>
        <taxon>Favolaschia</taxon>
    </lineage>
</organism>
<dbReference type="GO" id="GO:0060963">
    <property type="term" value="P:positive regulation of ribosomal protein gene transcription by RNA polymerase II"/>
    <property type="evidence" value="ECO:0007669"/>
    <property type="project" value="TreeGrafter"/>
</dbReference>